<comment type="similarity">
    <text evidence="3">Belongs to the cytochrome P450 family.</text>
</comment>
<keyword evidence="6" id="KW-0560">Oxidoreductase</keyword>
<dbReference type="VEuPathDB" id="FungiDB:yc1106_02294"/>
<evidence type="ECO:0000256" key="5">
    <source>
        <dbReference type="ARBA" id="ARBA00022723"/>
    </source>
</evidence>
<accession>A0A9Q8Z4I7</accession>
<dbReference type="GO" id="GO:0016705">
    <property type="term" value="F:oxidoreductase activity, acting on paired donors, with incorporation or reduction of molecular oxygen"/>
    <property type="evidence" value="ECO:0007669"/>
    <property type="project" value="InterPro"/>
</dbReference>
<keyword evidence="7 9" id="KW-0408">Iron</keyword>
<proteinExistence type="inferred from homology"/>
<keyword evidence="8" id="KW-0503">Monooxygenase</keyword>
<evidence type="ECO:0000256" key="2">
    <source>
        <dbReference type="ARBA" id="ARBA00004685"/>
    </source>
</evidence>
<dbReference type="Proteomes" id="UP001056012">
    <property type="component" value="Chromosome 2"/>
</dbReference>
<organism evidence="10 11">
    <name type="scientific">Curvularia clavata</name>
    <dbReference type="NCBI Taxonomy" id="95742"/>
    <lineage>
        <taxon>Eukaryota</taxon>
        <taxon>Fungi</taxon>
        <taxon>Dikarya</taxon>
        <taxon>Ascomycota</taxon>
        <taxon>Pezizomycotina</taxon>
        <taxon>Dothideomycetes</taxon>
        <taxon>Pleosporomycetidae</taxon>
        <taxon>Pleosporales</taxon>
        <taxon>Pleosporineae</taxon>
        <taxon>Pleosporaceae</taxon>
        <taxon>Curvularia</taxon>
    </lineage>
</organism>
<dbReference type="SUPFAM" id="SSF48264">
    <property type="entry name" value="Cytochrome P450"/>
    <property type="match status" value="1"/>
</dbReference>
<evidence type="ECO:0000256" key="1">
    <source>
        <dbReference type="ARBA" id="ARBA00001971"/>
    </source>
</evidence>
<dbReference type="PANTHER" id="PTHR46206">
    <property type="entry name" value="CYTOCHROME P450"/>
    <property type="match status" value="1"/>
</dbReference>
<protein>
    <submittedName>
        <fullName evidence="10">Cytochrome P450</fullName>
    </submittedName>
</protein>
<reference evidence="10" key="1">
    <citation type="submission" date="2021-12" db="EMBL/GenBank/DDBJ databases">
        <title>Curvularia clavata genome.</title>
        <authorList>
            <person name="Cao Y."/>
        </authorList>
    </citation>
    <scope>NUCLEOTIDE SEQUENCE</scope>
    <source>
        <strain evidence="10">Yc1106</strain>
    </source>
</reference>
<evidence type="ECO:0000256" key="7">
    <source>
        <dbReference type="ARBA" id="ARBA00023004"/>
    </source>
</evidence>
<evidence type="ECO:0000256" key="8">
    <source>
        <dbReference type="ARBA" id="ARBA00023033"/>
    </source>
</evidence>
<evidence type="ECO:0000256" key="6">
    <source>
        <dbReference type="ARBA" id="ARBA00023002"/>
    </source>
</evidence>
<dbReference type="EMBL" id="CP089275">
    <property type="protein sequence ID" value="USP75020.1"/>
    <property type="molecule type" value="Genomic_DNA"/>
</dbReference>
<dbReference type="InterPro" id="IPR002403">
    <property type="entry name" value="Cyt_P450_E_grp-IV"/>
</dbReference>
<keyword evidence="4 9" id="KW-0349">Heme</keyword>
<name>A0A9Q8Z4I7_CURCL</name>
<dbReference type="OrthoDB" id="1844152at2759"/>
<comment type="pathway">
    <text evidence="2">Mycotoxin biosynthesis.</text>
</comment>
<dbReference type="InterPro" id="IPR036396">
    <property type="entry name" value="Cyt_P450_sf"/>
</dbReference>
<evidence type="ECO:0000256" key="9">
    <source>
        <dbReference type="PIRSR" id="PIRSR602403-1"/>
    </source>
</evidence>
<dbReference type="CDD" id="cd11041">
    <property type="entry name" value="CYP503A1-like"/>
    <property type="match status" value="1"/>
</dbReference>
<keyword evidence="11" id="KW-1185">Reference proteome</keyword>
<gene>
    <name evidence="10" type="ORF">yc1106_02294</name>
</gene>
<feature type="binding site" description="axial binding residue" evidence="9">
    <location>
        <position position="339"/>
    </location>
    <ligand>
        <name>heme</name>
        <dbReference type="ChEBI" id="CHEBI:30413"/>
    </ligand>
    <ligandPart>
        <name>Fe</name>
        <dbReference type="ChEBI" id="CHEBI:18248"/>
    </ligandPart>
</feature>
<dbReference type="InterPro" id="IPR001128">
    <property type="entry name" value="Cyt_P450"/>
</dbReference>
<evidence type="ECO:0000313" key="11">
    <source>
        <dbReference type="Proteomes" id="UP001056012"/>
    </source>
</evidence>
<evidence type="ECO:0000313" key="10">
    <source>
        <dbReference type="EMBL" id="USP75020.1"/>
    </source>
</evidence>
<dbReference type="AlphaFoldDB" id="A0A9Q8Z4I7"/>
<dbReference type="PANTHER" id="PTHR46206:SF2">
    <property type="entry name" value="CYTOCHROME P450 MONOOXYGENASE AUSG-RELATED"/>
    <property type="match status" value="1"/>
</dbReference>
<dbReference type="GO" id="GO:0020037">
    <property type="term" value="F:heme binding"/>
    <property type="evidence" value="ECO:0007669"/>
    <property type="project" value="InterPro"/>
</dbReference>
<dbReference type="Pfam" id="PF00067">
    <property type="entry name" value="p450"/>
    <property type="match status" value="1"/>
</dbReference>
<comment type="cofactor">
    <cofactor evidence="1 9">
        <name>heme</name>
        <dbReference type="ChEBI" id="CHEBI:30413"/>
    </cofactor>
</comment>
<sequence>MNLVGRVKFALHAKNLVEQGLQKDKPFRLLTEFGELTMMPAKYAPELRVDPRLDASAVIDMLKETVMMLIARMSARIFLGDEGARNEAWLKITREYTTNGYIASAILRIWPKALRPLVNMILPKCHQLRAQVMEARKIVNEIIDRRRKIKADALRQGLSVPVFNDAVEWWEQDTKDESDKYDPVIGQLVLAQSSIHTTTDFLTQVILDIAANPEVKGPLIAEIKQAKSTYGWSKSALYSMRLTESVMKESQRMKPIARCTMNRMVLADMNLSDGTLLKKGTLLGVSVDRMWDGSVYENPQKWDGWRFYRKYQQCPEARDVPIVNTEPNYLAWGYGRLACAGRFFVTQEAKVALANLLLKYDWEIVSSPSDTKISEFGLVLASNPKARIRWTILGTTFFGPHYNEVAQRHEILLDDPTNEEVKSEIMNEEMLIGSSATRSRIRDKIQAAAKASAAAMNIQEATKALGATEVAYTMATKAAELAMNKAMSLRYVTNLESNSS</sequence>
<evidence type="ECO:0000256" key="4">
    <source>
        <dbReference type="ARBA" id="ARBA00022617"/>
    </source>
</evidence>
<evidence type="ECO:0000256" key="3">
    <source>
        <dbReference type="ARBA" id="ARBA00010617"/>
    </source>
</evidence>
<keyword evidence="5 9" id="KW-0479">Metal-binding</keyword>
<dbReference type="Gene3D" id="1.10.630.10">
    <property type="entry name" value="Cytochrome P450"/>
    <property type="match status" value="1"/>
</dbReference>
<dbReference type="PRINTS" id="PR00465">
    <property type="entry name" value="EP450IV"/>
</dbReference>
<dbReference type="GO" id="GO:0004497">
    <property type="term" value="F:monooxygenase activity"/>
    <property type="evidence" value="ECO:0007669"/>
    <property type="project" value="UniProtKB-KW"/>
</dbReference>
<dbReference type="GO" id="GO:0005506">
    <property type="term" value="F:iron ion binding"/>
    <property type="evidence" value="ECO:0007669"/>
    <property type="project" value="InterPro"/>
</dbReference>